<feature type="transmembrane region" description="Helical" evidence="1">
    <location>
        <begin position="61"/>
        <end position="82"/>
    </location>
</feature>
<dbReference type="Proteomes" id="UP000234840">
    <property type="component" value="Unassembled WGS sequence"/>
</dbReference>
<reference evidence="3 4" key="1">
    <citation type="journal article" date="2017" name="Genome Med.">
        <title>A novel Ruminococcus gnavus clade enriched in inflammatory bowel disease patients.</title>
        <authorList>
            <person name="Hall A.B."/>
            <person name="Yassour M."/>
            <person name="Sauk J."/>
            <person name="Garner A."/>
            <person name="Jiang X."/>
            <person name="Arthur T."/>
            <person name="Lagoudas G.K."/>
            <person name="Vatanen T."/>
            <person name="Fornelos N."/>
            <person name="Wilson R."/>
            <person name="Bertha M."/>
            <person name="Cohen M."/>
            <person name="Garber J."/>
            <person name="Khalili H."/>
            <person name="Gevers D."/>
            <person name="Ananthakrishnan A.N."/>
            <person name="Kugathasan S."/>
            <person name="Lander E.S."/>
            <person name="Blainey P."/>
            <person name="Vlamakis H."/>
            <person name="Xavier R.J."/>
            <person name="Huttenhower C."/>
        </authorList>
    </citation>
    <scope>NUCLEOTIDE SEQUENCE [LARGE SCALE GENOMIC DNA]</scope>
    <source>
        <strain evidence="3 4">RJX1128</strain>
    </source>
</reference>
<protein>
    <recommendedName>
        <fullName evidence="2">DUF4367 domain-containing protein</fullName>
    </recommendedName>
</protein>
<keyword evidence="1" id="KW-0812">Transmembrane</keyword>
<keyword evidence="1" id="KW-0472">Membrane</keyword>
<gene>
    <name evidence="3" type="ORF">CDL20_02370</name>
</gene>
<dbReference type="AlphaFoldDB" id="A0A2N5Q375"/>
<evidence type="ECO:0000259" key="2">
    <source>
        <dbReference type="Pfam" id="PF14285"/>
    </source>
</evidence>
<dbReference type="EMBL" id="NIHW01000003">
    <property type="protein sequence ID" value="PLT88934.1"/>
    <property type="molecule type" value="Genomic_DNA"/>
</dbReference>
<organism evidence="3 4">
    <name type="scientific">Mediterraneibacter gnavus</name>
    <name type="common">Ruminococcus gnavus</name>
    <dbReference type="NCBI Taxonomy" id="33038"/>
    <lineage>
        <taxon>Bacteria</taxon>
        <taxon>Bacillati</taxon>
        <taxon>Bacillota</taxon>
        <taxon>Clostridia</taxon>
        <taxon>Lachnospirales</taxon>
        <taxon>Lachnospiraceae</taxon>
        <taxon>Mediterraneibacter</taxon>
    </lineage>
</organism>
<keyword evidence="1" id="KW-1133">Transmembrane helix</keyword>
<accession>A0A2N5Q375</accession>
<dbReference type="InterPro" id="IPR025377">
    <property type="entry name" value="DUF4367"/>
</dbReference>
<name>A0A2N5Q375_MEDGN</name>
<feature type="domain" description="DUF4367" evidence="2">
    <location>
        <begin position="115"/>
        <end position="234"/>
    </location>
</feature>
<evidence type="ECO:0000313" key="3">
    <source>
        <dbReference type="EMBL" id="PLT88934.1"/>
    </source>
</evidence>
<comment type="caution">
    <text evidence="3">The sequence shown here is derived from an EMBL/GenBank/DDBJ whole genome shotgun (WGS) entry which is preliminary data.</text>
</comment>
<evidence type="ECO:0000313" key="4">
    <source>
        <dbReference type="Proteomes" id="UP000234840"/>
    </source>
</evidence>
<evidence type="ECO:0000256" key="1">
    <source>
        <dbReference type="SAM" id="Phobius"/>
    </source>
</evidence>
<dbReference type="Pfam" id="PF14285">
    <property type="entry name" value="DUF4367"/>
    <property type="match status" value="1"/>
</dbReference>
<proteinExistence type="predicted"/>
<sequence>MRIPCVKEGGSEMKKDYSVDEMKKIMGKDMEVPKSVDEGMKKAYEQLGIQTTRRHNRKYKLWTGLAAAAVLTAGLSITAFAVTKYLNVTRSEEGDTLQYQIEVDTKQKEAHQIKVEPTYMPEGYEYQEEGPYGGKWHNKETNSGISIIPYNAAELYKMSRVDEDSFRKFRKESRVKTSDTENTKLDLFLMDSEYVDSEKTEKMLYLFNEEEGYGIYIHNTSDLPQEEIEKVAEGLKVTILDETVPYPSEEEIQAEIEEKKQSEEKMQAIAEGIVPAENVHSVGEEIKNPFRDQESPESEDIRFTVKDIKIQDTLPVDQFPRENYAQYEDEVALWVNEDTSLKPHERYVLDAGEWGTTDAMANKEAETVNSKYVVVKMQAENCSDFQTEWNASGGISIAPDLAYMKTNEDGSLSRADYQLVGANENYNLQWTAGNGASFPIYFDKIYYTEGVQRMKDAFFRPLAAGETLEYTLVYVADEDQLDSLYLDIYPGYGNTEEGVAAPYVKVK</sequence>